<sequence>MYFSAAAIPGHVAMAGWKGSLLLVSPSLFVLANAVFTLGLAGAKTLIVVADRRGRAGSRRSARTAYRTGGALLLVLALAYTAGCLPYLLGAERTGDYDRPVALAIATLAFAELGLSIHGLVSSRRRGDLLMELNKLGNLSASLVLLVLTQTALLSMTDERDLSFYNGLCGAIMGALVALIATFMLLRPIRDDAHPPTADAVPAARRGDDVLRPRRDDAGGTRNDTEEAPDHDRFHGARQTSHGRALAIPDHDLGDRAGDRGSADTDRPGGAGPARRPVSRRARADGPQRASSERR</sequence>
<evidence type="ECO:0000256" key="2">
    <source>
        <dbReference type="SAM" id="Phobius"/>
    </source>
</evidence>
<feature type="compositionally biased region" description="Basic and acidic residues" evidence="1">
    <location>
        <begin position="282"/>
        <end position="295"/>
    </location>
</feature>
<dbReference type="AlphaFoldDB" id="A0A1R4J0Y7"/>
<keyword evidence="4" id="KW-1185">Reference proteome</keyword>
<proteinExistence type="predicted"/>
<evidence type="ECO:0000313" key="4">
    <source>
        <dbReference type="Proteomes" id="UP000196778"/>
    </source>
</evidence>
<dbReference type="EMBL" id="FUKR01000028">
    <property type="protein sequence ID" value="SJN25752.1"/>
    <property type="molecule type" value="Genomic_DNA"/>
</dbReference>
<keyword evidence="2" id="KW-0472">Membrane</keyword>
<feature type="transmembrane region" description="Helical" evidence="2">
    <location>
        <begin position="133"/>
        <end position="153"/>
    </location>
</feature>
<evidence type="ECO:0000313" key="3">
    <source>
        <dbReference type="EMBL" id="SJN25752.1"/>
    </source>
</evidence>
<feature type="transmembrane region" description="Helical" evidence="2">
    <location>
        <begin position="28"/>
        <end position="50"/>
    </location>
</feature>
<feature type="transmembrane region" description="Helical" evidence="2">
    <location>
        <begin position="165"/>
        <end position="186"/>
    </location>
</feature>
<organism evidence="3 4">
    <name type="scientific">Mycetocola reblochoni REB411</name>
    <dbReference type="NCBI Taxonomy" id="1255698"/>
    <lineage>
        <taxon>Bacteria</taxon>
        <taxon>Bacillati</taxon>
        <taxon>Actinomycetota</taxon>
        <taxon>Actinomycetes</taxon>
        <taxon>Micrococcales</taxon>
        <taxon>Microbacteriaceae</taxon>
        <taxon>Mycetocola</taxon>
    </lineage>
</organism>
<dbReference type="RefSeq" id="WP_121657454.1">
    <property type="nucleotide sequence ID" value="NZ_FUKR01000028.1"/>
</dbReference>
<dbReference type="OrthoDB" id="5117650at2"/>
<evidence type="ECO:0000256" key="1">
    <source>
        <dbReference type="SAM" id="MobiDB-lite"/>
    </source>
</evidence>
<name>A0A1R4J0Y7_9MICO</name>
<gene>
    <name evidence="3" type="ORF">FM119_04755</name>
</gene>
<accession>A0A1R4J0Y7</accession>
<feature type="compositionally biased region" description="Basic and acidic residues" evidence="1">
    <location>
        <begin position="249"/>
        <end position="267"/>
    </location>
</feature>
<dbReference type="Proteomes" id="UP000196778">
    <property type="component" value="Unassembled WGS sequence"/>
</dbReference>
<keyword evidence="2" id="KW-1133">Transmembrane helix</keyword>
<protein>
    <submittedName>
        <fullName evidence="3">Uncharacterized protein</fullName>
    </submittedName>
</protein>
<feature type="region of interest" description="Disordered" evidence="1">
    <location>
        <begin position="194"/>
        <end position="295"/>
    </location>
</feature>
<reference evidence="3" key="1">
    <citation type="submission" date="2017-02" db="EMBL/GenBank/DDBJ databases">
        <authorList>
            <person name="Peterson S.W."/>
        </authorList>
    </citation>
    <scope>NUCLEOTIDE SEQUENCE [LARGE SCALE GENOMIC DNA]</scope>
    <source>
        <strain evidence="3">EB411</strain>
    </source>
</reference>
<keyword evidence="2" id="KW-0812">Transmembrane</keyword>
<feature type="transmembrane region" description="Helical" evidence="2">
    <location>
        <begin position="71"/>
        <end position="89"/>
    </location>
</feature>
<feature type="compositionally biased region" description="Basic and acidic residues" evidence="1">
    <location>
        <begin position="205"/>
        <end position="235"/>
    </location>
</feature>
<feature type="transmembrane region" description="Helical" evidence="2">
    <location>
        <begin position="101"/>
        <end position="121"/>
    </location>
</feature>